<evidence type="ECO:0000256" key="3">
    <source>
        <dbReference type="ARBA" id="ARBA00023004"/>
    </source>
</evidence>
<dbReference type="SUPFAM" id="SSF46626">
    <property type="entry name" value="Cytochrome c"/>
    <property type="match status" value="1"/>
</dbReference>
<evidence type="ECO:0000313" key="6">
    <source>
        <dbReference type="EMBL" id="RRJ94077.1"/>
    </source>
</evidence>
<proteinExistence type="predicted"/>
<comment type="caution">
    <text evidence="6">The sequence shown here is derived from an EMBL/GenBank/DDBJ whole genome shotgun (WGS) entry which is preliminary data.</text>
</comment>
<protein>
    <submittedName>
        <fullName evidence="6">Cytochrome C552</fullName>
    </submittedName>
</protein>
<reference evidence="6 7" key="1">
    <citation type="submission" date="2018-11" db="EMBL/GenBank/DDBJ databases">
        <title>Flavobacterium sp. nov., YIM 102600 draft genome.</title>
        <authorList>
            <person name="Li G."/>
            <person name="Jiang Y."/>
        </authorList>
    </citation>
    <scope>NUCLEOTIDE SEQUENCE [LARGE SCALE GENOMIC DNA]</scope>
    <source>
        <strain evidence="6 7">YIM 102600</strain>
    </source>
</reference>
<dbReference type="OrthoDB" id="9814063at2"/>
<dbReference type="GO" id="GO:0046872">
    <property type="term" value="F:metal ion binding"/>
    <property type="evidence" value="ECO:0007669"/>
    <property type="project" value="UniProtKB-KW"/>
</dbReference>
<keyword evidence="2 4" id="KW-0479">Metal-binding</keyword>
<feature type="domain" description="Cytochrome c" evidence="5">
    <location>
        <begin position="37"/>
        <end position="127"/>
    </location>
</feature>
<gene>
    <name evidence="6" type="ORF">EG849_00995</name>
</gene>
<dbReference type="GO" id="GO:0020037">
    <property type="term" value="F:heme binding"/>
    <property type="evidence" value="ECO:0007669"/>
    <property type="project" value="InterPro"/>
</dbReference>
<evidence type="ECO:0000256" key="1">
    <source>
        <dbReference type="ARBA" id="ARBA00022617"/>
    </source>
</evidence>
<dbReference type="EMBL" id="RQVR01000001">
    <property type="protein sequence ID" value="RRJ94077.1"/>
    <property type="molecule type" value="Genomic_DNA"/>
</dbReference>
<evidence type="ECO:0000259" key="5">
    <source>
        <dbReference type="PROSITE" id="PS51007"/>
    </source>
</evidence>
<dbReference type="PROSITE" id="PS51007">
    <property type="entry name" value="CYTC"/>
    <property type="match status" value="1"/>
</dbReference>
<keyword evidence="7" id="KW-1185">Reference proteome</keyword>
<accession>A0A3P3WHK1</accession>
<evidence type="ECO:0000313" key="7">
    <source>
        <dbReference type="Proteomes" id="UP000271937"/>
    </source>
</evidence>
<dbReference type="Proteomes" id="UP000271937">
    <property type="component" value="Unassembled WGS sequence"/>
</dbReference>
<dbReference type="AlphaFoldDB" id="A0A3P3WHK1"/>
<dbReference type="PROSITE" id="PS51257">
    <property type="entry name" value="PROKAR_LIPOPROTEIN"/>
    <property type="match status" value="1"/>
</dbReference>
<name>A0A3P3WHK1_9FLAO</name>
<evidence type="ECO:0000256" key="4">
    <source>
        <dbReference type="PROSITE-ProRule" id="PRU00433"/>
    </source>
</evidence>
<dbReference type="Gene3D" id="1.10.760.10">
    <property type="entry name" value="Cytochrome c-like domain"/>
    <property type="match status" value="1"/>
</dbReference>
<dbReference type="InterPro" id="IPR036909">
    <property type="entry name" value="Cyt_c-like_dom_sf"/>
</dbReference>
<dbReference type="GO" id="GO:0009055">
    <property type="term" value="F:electron transfer activity"/>
    <property type="evidence" value="ECO:0007669"/>
    <property type="project" value="InterPro"/>
</dbReference>
<sequence length="128" mass="14665">MRKLAFTLCLLAFISCKKEEETKEALYPEKTISAEEKQLQLGQEIFDGKGMCFSCHKPDQKVIGPSVKQIAEIYKAKNADMKLFLKEKSEPIVDPSQYSVMKANLTITKTFTDEELKAVETYFYSHLK</sequence>
<organism evidence="6 7">
    <name type="scientific">Flavobacterium macacae</name>
    <dbReference type="NCBI Taxonomy" id="2488993"/>
    <lineage>
        <taxon>Bacteria</taxon>
        <taxon>Pseudomonadati</taxon>
        <taxon>Bacteroidota</taxon>
        <taxon>Flavobacteriia</taxon>
        <taxon>Flavobacteriales</taxon>
        <taxon>Flavobacteriaceae</taxon>
        <taxon>Flavobacterium</taxon>
    </lineage>
</organism>
<dbReference type="RefSeq" id="WP_125011219.1">
    <property type="nucleotide sequence ID" value="NZ_RQVR01000001.1"/>
</dbReference>
<dbReference type="Pfam" id="PF00034">
    <property type="entry name" value="Cytochrom_C"/>
    <property type="match status" value="1"/>
</dbReference>
<evidence type="ECO:0000256" key="2">
    <source>
        <dbReference type="ARBA" id="ARBA00022723"/>
    </source>
</evidence>
<keyword evidence="1 4" id="KW-0349">Heme</keyword>
<dbReference type="InterPro" id="IPR009056">
    <property type="entry name" value="Cyt_c-like_dom"/>
</dbReference>
<keyword evidence="3 4" id="KW-0408">Iron</keyword>